<name>Q0WMI1_ARATH</name>
<sequence length="58" mass="6019">MLFIVLGGGDENSFSSSLFTSALTSQNIVSTPFPDKTFASPRTALFDALASVAKSSTS</sequence>
<dbReference type="AlphaFoldDB" id="Q0WMI1"/>
<proteinExistence type="evidence at transcript level"/>
<dbReference type="EMBL" id="AK229841">
    <property type="protein sequence ID" value="BAF01670.1"/>
    <property type="molecule type" value="mRNA"/>
</dbReference>
<protein>
    <submittedName>
        <fullName evidence="1">Uncharacterized protein</fullName>
    </submittedName>
</protein>
<feature type="non-terminal residue" evidence="1">
    <location>
        <position position="58"/>
    </location>
</feature>
<accession>Q0WMI1</accession>
<organism evidence="1">
    <name type="scientific">Arabidopsis thaliana</name>
    <name type="common">Mouse-ear cress</name>
    <dbReference type="NCBI Taxonomy" id="3702"/>
    <lineage>
        <taxon>Eukaryota</taxon>
        <taxon>Viridiplantae</taxon>
        <taxon>Streptophyta</taxon>
        <taxon>Embryophyta</taxon>
        <taxon>Tracheophyta</taxon>
        <taxon>Spermatophyta</taxon>
        <taxon>Magnoliopsida</taxon>
        <taxon>eudicotyledons</taxon>
        <taxon>Gunneridae</taxon>
        <taxon>Pentapetalae</taxon>
        <taxon>rosids</taxon>
        <taxon>malvids</taxon>
        <taxon>Brassicales</taxon>
        <taxon>Brassicaceae</taxon>
        <taxon>Camelineae</taxon>
        <taxon>Arabidopsis</taxon>
    </lineage>
</organism>
<reference evidence="1" key="1">
    <citation type="submission" date="2006-07" db="EMBL/GenBank/DDBJ databases">
        <title>Large-scale analysis of RIKEN Arabidopsis full-length (RAFL) cDNAs.</title>
        <authorList>
            <person name="Totoki Y."/>
            <person name="Seki M."/>
            <person name="Ishida J."/>
            <person name="Nakajima M."/>
            <person name="Enju A."/>
            <person name="Morosawa T."/>
            <person name="Kamiya A."/>
            <person name="Narusaka M."/>
            <person name="Shin-i T."/>
            <person name="Nakagawa M."/>
            <person name="Sakamoto N."/>
            <person name="Oishi K."/>
            <person name="Kohara Y."/>
            <person name="Kobayashi M."/>
            <person name="Toyoda A."/>
            <person name="Sakaki Y."/>
            <person name="Sakurai T."/>
            <person name="Iida K."/>
            <person name="Akiyama K."/>
            <person name="Satou M."/>
            <person name="Toyoda T."/>
            <person name="Konagaya A."/>
            <person name="Carninci P."/>
            <person name="Kawai J."/>
            <person name="Hayashizaki Y."/>
            <person name="Shinozaki K."/>
        </authorList>
    </citation>
    <scope>NUCLEOTIDE SEQUENCE</scope>
</reference>
<evidence type="ECO:0000313" key="1">
    <source>
        <dbReference type="EMBL" id="BAF01670.1"/>
    </source>
</evidence>